<evidence type="ECO:0000313" key="3">
    <source>
        <dbReference type="Proteomes" id="UP000324800"/>
    </source>
</evidence>
<dbReference type="EMBL" id="SNRW01032971">
    <property type="protein sequence ID" value="KAA6356438.1"/>
    <property type="molecule type" value="Genomic_DNA"/>
</dbReference>
<dbReference type="Proteomes" id="UP000324800">
    <property type="component" value="Unassembled WGS sequence"/>
</dbReference>
<sequence>MDNRLGPLFSYQNDLGPPGRAPDQSNTKLRPRQPTIRRQWIDPPTQTNPQSQITPYPNKNQSSILNVDLMGIITNPFSVPKGIQYQQIAFEAAQVFHASRETFPTNGNVRKKSHFMNPKLRRKKERRLSDAKSQAQILLLSQTRTRMKTSSSDSHVRAPGQFQLIEIQNRTNEDIHTLEIFPRIIMEETFQSKPNKGMQEKINSLSGSMETVKRSGIHSKGVSWEIDENFGCEFTEQGYINDSFQDLWNRSSMRFDKERRLSN</sequence>
<dbReference type="AlphaFoldDB" id="A0A5J4TDW5"/>
<feature type="region of interest" description="Disordered" evidence="1">
    <location>
        <begin position="1"/>
        <end position="59"/>
    </location>
</feature>
<feature type="compositionally biased region" description="Polar residues" evidence="1">
    <location>
        <begin position="44"/>
        <end position="59"/>
    </location>
</feature>
<reference evidence="2 3" key="1">
    <citation type="submission" date="2019-03" db="EMBL/GenBank/DDBJ databases">
        <title>Single cell metagenomics reveals metabolic interactions within the superorganism composed of flagellate Streblomastix strix and complex community of Bacteroidetes bacteria on its surface.</title>
        <authorList>
            <person name="Treitli S.C."/>
            <person name="Kolisko M."/>
            <person name="Husnik F."/>
            <person name="Keeling P."/>
            <person name="Hampl V."/>
        </authorList>
    </citation>
    <scope>NUCLEOTIDE SEQUENCE [LARGE SCALE GENOMIC DNA]</scope>
    <source>
        <strain evidence="2">ST1C</strain>
    </source>
</reference>
<name>A0A5J4TDW5_9EUKA</name>
<protein>
    <submittedName>
        <fullName evidence="2">Uncharacterized protein</fullName>
    </submittedName>
</protein>
<gene>
    <name evidence="2" type="ORF">EZS28_048035</name>
</gene>
<organism evidence="2 3">
    <name type="scientific">Streblomastix strix</name>
    <dbReference type="NCBI Taxonomy" id="222440"/>
    <lineage>
        <taxon>Eukaryota</taxon>
        <taxon>Metamonada</taxon>
        <taxon>Preaxostyla</taxon>
        <taxon>Oxymonadida</taxon>
        <taxon>Streblomastigidae</taxon>
        <taxon>Streblomastix</taxon>
    </lineage>
</organism>
<evidence type="ECO:0000313" key="2">
    <source>
        <dbReference type="EMBL" id="KAA6356438.1"/>
    </source>
</evidence>
<proteinExistence type="predicted"/>
<accession>A0A5J4TDW5</accession>
<comment type="caution">
    <text evidence="2">The sequence shown here is derived from an EMBL/GenBank/DDBJ whole genome shotgun (WGS) entry which is preliminary data.</text>
</comment>
<feature type="non-terminal residue" evidence="2">
    <location>
        <position position="263"/>
    </location>
</feature>
<evidence type="ECO:0000256" key="1">
    <source>
        <dbReference type="SAM" id="MobiDB-lite"/>
    </source>
</evidence>